<evidence type="ECO:0000313" key="6">
    <source>
        <dbReference type="Proteomes" id="UP001301350"/>
    </source>
</evidence>
<feature type="region of interest" description="Disordered" evidence="3">
    <location>
        <begin position="193"/>
        <end position="248"/>
    </location>
</feature>
<evidence type="ECO:0000256" key="2">
    <source>
        <dbReference type="PROSITE-ProRule" id="PRU00176"/>
    </source>
</evidence>
<dbReference type="EMBL" id="JANCYW010000014">
    <property type="protein sequence ID" value="KAK4537774.1"/>
    <property type="molecule type" value="Genomic_DNA"/>
</dbReference>
<name>A0AAV9IZP5_CYACA</name>
<keyword evidence="1 2" id="KW-0694">RNA-binding</keyword>
<evidence type="ECO:0000256" key="1">
    <source>
        <dbReference type="ARBA" id="ARBA00022884"/>
    </source>
</evidence>
<reference evidence="5 6" key="1">
    <citation type="submission" date="2022-07" db="EMBL/GenBank/DDBJ databases">
        <title>Genome-wide signatures of adaptation to extreme environments.</title>
        <authorList>
            <person name="Cho C.H."/>
            <person name="Yoon H.S."/>
        </authorList>
    </citation>
    <scope>NUCLEOTIDE SEQUENCE [LARGE SCALE GENOMIC DNA]</scope>
    <source>
        <strain evidence="5 6">DBV 063 E5</strain>
    </source>
</reference>
<sequence length="434" mass="48057">MHRLGWVIPAGVASGRRARGAVRFLNHGRAAALGTQPRWTLFQSRRRVPAPFRLRLCARLDREDCADGREGPGDAGAVDDEEDSEAFGPDDDEVEEELAAEDTEMELAEVDVMDKGGDGTEEEDEEEEEEEENTHEEDDVEQYLQCPECAVCYLVHPQLLQTPRICRCTNCLHEFLASPRDLIDAETVVSSRPTMGARPAPRNAKSEAVRERLSSARQMATDSPAGNSIAEDVAGQLTPDSSGLEPEPTDVTIFVGNVAYDATEDDLYAAFSPYGDLLECYLIRHRVTAKCLGYGFVTFARREDARVALSELQGTAILGRDLSLDFARPQRIRSPERPRSAWASGRLPSHSRRGNNNNNNGGGESTRPRRPRRMPPASASPNALQPEQGAAAARLDPHSPAYWQPQSSDAPGFRERPMRRPWRRATDPNRDTAR</sequence>
<feature type="compositionally biased region" description="Polar residues" evidence="3">
    <location>
        <begin position="215"/>
        <end position="226"/>
    </location>
</feature>
<feature type="compositionally biased region" description="Basic and acidic residues" evidence="3">
    <location>
        <begin position="412"/>
        <end position="434"/>
    </location>
</feature>
<accession>A0AAV9IZP5</accession>
<dbReference type="InterPro" id="IPR000504">
    <property type="entry name" value="RRM_dom"/>
</dbReference>
<feature type="compositionally biased region" description="Basic and acidic residues" evidence="3">
    <location>
        <begin position="204"/>
        <end position="214"/>
    </location>
</feature>
<organism evidence="5 6">
    <name type="scientific">Cyanidium caldarium</name>
    <name type="common">Red alga</name>
    <dbReference type="NCBI Taxonomy" id="2771"/>
    <lineage>
        <taxon>Eukaryota</taxon>
        <taxon>Rhodophyta</taxon>
        <taxon>Bangiophyceae</taxon>
        <taxon>Cyanidiales</taxon>
        <taxon>Cyanidiaceae</taxon>
        <taxon>Cyanidium</taxon>
    </lineage>
</organism>
<dbReference type="Pfam" id="PF00076">
    <property type="entry name" value="RRM_1"/>
    <property type="match status" value="1"/>
</dbReference>
<feature type="compositionally biased region" description="Acidic residues" evidence="3">
    <location>
        <begin position="77"/>
        <end position="111"/>
    </location>
</feature>
<evidence type="ECO:0000256" key="3">
    <source>
        <dbReference type="SAM" id="MobiDB-lite"/>
    </source>
</evidence>
<dbReference type="AlphaFoldDB" id="A0AAV9IZP5"/>
<dbReference type="SMART" id="SM00360">
    <property type="entry name" value="RRM"/>
    <property type="match status" value="1"/>
</dbReference>
<feature type="region of interest" description="Disordered" evidence="3">
    <location>
        <begin position="65"/>
        <end position="140"/>
    </location>
</feature>
<dbReference type="GO" id="GO:0003723">
    <property type="term" value="F:RNA binding"/>
    <property type="evidence" value="ECO:0007669"/>
    <property type="project" value="UniProtKB-UniRule"/>
</dbReference>
<dbReference type="InterPro" id="IPR052462">
    <property type="entry name" value="SLIRP/GR-RBP-like"/>
</dbReference>
<evidence type="ECO:0000313" key="5">
    <source>
        <dbReference type="EMBL" id="KAK4537774.1"/>
    </source>
</evidence>
<dbReference type="Proteomes" id="UP001301350">
    <property type="component" value="Unassembled WGS sequence"/>
</dbReference>
<comment type="caution">
    <text evidence="5">The sequence shown here is derived from an EMBL/GenBank/DDBJ whole genome shotgun (WGS) entry which is preliminary data.</text>
</comment>
<dbReference type="InterPro" id="IPR012677">
    <property type="entry name" value="Nucleotide-bd_a/b_plait_sf"/>
</dbReference>
<feature type="compositionally biased region" description="Acidic residues" evidence="3">
    <location>
        <begin position="119"/>
        <end position="140"/>
    </location>
</feature>
<dbReference type="PANTHER" id="PTHR48027">
    <property type="entry name" value="HETEROGENEOUS NUCLEAR RIBONUCLEOPROTEIN 87F-RELATED"/>
    <property type="match status" value="1"/>
</dbReference>
<feature type="domain" description="RRM" evidence="4">
    <location>
        <begin position="251"/>
        <end position="329"/>
    </location>
</feature>
<proteinExistence type="predicted"/>
<keyword evidence="6" id="KW-1185">Reference proteome</keyword>
<gene>
    <name evidence="5" type="ORF">CDCA_CDCA14G3799</name>
</gene>
<evidence type="ECO:0000259" key="4">
    <source>
        <dbReference type="PROSITE" id="PS50102"/>
    </source>
</evidence>
<dbReference type="PROSITE" id="PS50102">
    <property type="entry name" value="RRM"/>
    <property type="match status" value="1"/>
</dbReference>
<dbReference type="Gene3D" id="3.30.70.330">
    <property type="match status" value="1"/>
</dbReference>
<dbReference type="SUPFAM" id="SSF54928">
    <property type="entry name" value="RNA-binding domain, RBD"/>
    <property type="match status" value="1"/>
</dbReference>
<feature type="region of interest" description="Disordered" evidence="3">
    <location>
        <begin position="329"/>
        <end position="434"/>
    </location>
</feature>
<dbReference type="InterPro" id="IPR035979">
    <property type="entry name" value="RBD_domain_sf"/>
</dbReference>
<protein>
    <recommendedName>
        <fullName evidence="4">RRM domain-containing protein</fullName>
    </recommendedName>
</protein>